<dbReference type="PANTHER" id="PTHR23084:SF263">
    <property type="entry name" value="MORN REPEAT-CONTAINING PROTEIN 1"/>
    <property type="match status" value="1"/>
</dbReference>
<keyword evidence="4" id="KW-1185">Reference proteome</keyword>
<keyword evidence="2" id="KW-0812">Transmembrane</keyword>
<evidence type="ECO:0000256" key="2">
    <source>
        <dbReference type="SAM" id="Phobius"/>
    </source>
</evidence>
<dbReference type="Proteomes" id="UP001516023">
    <property type="component" value="Unassembled WGS sequence"/>
</dbReference>
<dbReference type="EMBL" id="JABMIG020000011">
    <property type="protein sequence ID" value="KAL3803881.1"/>
    <property type="molecule type" value="Genomic_DNA"/>
</dbReference>
<proteinExistence type="predicted"/>
<evidence type="ECO:0000313" key="4">
    <source>
        <dbReference type="Proteomes" id="UP001516023"/>
    </source>
</evidence>
<organism evidence="3 4">
    <name type="scientific">Cyclotella cryptica</name>
    <dbReference type="NCBI Taxonomy" id="29204"/>
    <lineage>
        <taxon>Eukaryota</taxon>
        <taxon>Sar</taxon>
        <taxon>Stramenopiles</taxon>
        <taxon>Ochrophyta</taxon>
        <taxon>Bacillariophyta</taxon>
        <taxon>Coscinodiscophyceae</taxon>
        <taxon>Thalassiosirophycidae</taxon>
        <taxon>Stephanodiscales</taxon>
        <taxon>Stephanodiscaceae</taxon>
        <taxon>Cyclotella</taxon>
    </lineage>
</organism>
<dbReference type="InterPro" id="IPR003409">
    <property type="entry name" value="MORN"/>
</dbReference>
<name>A0ABD3QVU3_9STRA</name>
<dbReference type="Pfam" id="PF02493">
    <property type="entry name" value="MORN"/>
    <property type="match status" value="13"/>
</dbReference>
<keyword evidence="2" id="KW-0472">Membrane</keyword>
<sequence length="1060" mass="117543">YHTLLKQILYFVVFFVYLTVSFLSLCSSSLCVVVDFGSFSASPILTLQQFKTTVSPAPYSRAQPSSPPLLHRSRQPVRVAHPHQGKHIQRLPEETMARFTDFGDPGTYTGDVDQNGKRHGRGKMVYDSGNTYEGGFVNDKFEGDGGIYTWSGALLDTVCGGGALFDFESLPCVKILYGDEQESQWKQGKRNGKSIFRAANGEVEYSLYQNDEAVGTGVTWSPDRTIAHKLVDGKKKDEISLGMAEKIAKDTFGWDVPEPSSGKNVVRKKMQKGGLFARMFSKSYVDAEGNLRFKDHGTWGTYVGDLDSDGKRNGKGKITYDDGGYYDGHFVDDKFHKTGVYKWNDGDEYDGEWADGERNGIGIFRKADGGVEYSFFKNGSPVGDGVSWNADRTTAHNLKDGETKMEMLPEEAKKFALEKFNLPVPAVAEVAASPPPAAAATPPAPSAEKSVGLFQRLFSTGPRFDEDGKPMFKDHGDWGSWSGEVDDDNKRKGKGTITYKSGNEYTGGFVDDKYEDDSGDAKYTWYDGEQYVGQWKNGERHGKGIFKASDGSVEYSMYENGVAVGQGLRWTADRQIAYRLVDGEKKTEISLGVAEKEAKEKFDLSVPEVSATPLPSAKPASKAVQPGLFQRLFKGVPPIDEDGNPMFKDNGDWGSYVGERDAEGKRHGRGKMTYKSGSMYEGGFVNNKYEDDESAKYTWPDGDEYVGQWKDGERHGKGTFYANDGTVEISMFENGITKGEGISWSADRKTAHKLVDGVKKIEMLPEEAKAFALEKFNVDVPEVSKAPPKKAAPSSGETKQQPGIFQRLWNKYDADGNLMYKDNGDWGSWKGELDSQGKRTGKGTMTYDGGAVYEGDFVDDVYEGYGKYTWEDMDEYEGEWKAGERNGKGIFRGGDGVVEYSMYENGKPIGDGISWAPDRKTAFRMKDGIRALELLVAEAESISKEKFDLPIPEYYAPKKASGSSGSGFFGWFTSNKAVGPTEEKNVQSEISNSQSIVEKWLQTELPNLNSDDLKTYSKQLLDDGFDSTEMLDHLVADDLGFMKKAHRRVLVEKLEKKNKA</sequence>
<reference evidence="3 4" key="1">
    <citation type="journal article" date="2020" name="G3 (Bethesda)">
        <title>Improved Reference Genome for Cyclotella cryptica CCMP332, a Model for Cell Wall Morphogenesis, Salinity Adaptation, and Lipid Production in Diatoms (Bacillariophyta).</title>
        <authorList>
            <person name="Roberts W.R."/>
            <person name="Downey K.M."/>
            <person name="Ruck E.C."/>
            <person name="Traller J.C."/>
            <person name="Alverson A.J."/>
        </authorList>
    </citation>
    <scope>NUCLEOTIDE SEQUENCE [LARGE SCALE GENOMIC DNA]</scope>
    <source>
        <strain evidence="3 4">CCMP332</strain>
    </source>
</reference>
<dbReference type="Gene3D" id="2.20.110.10">
    <property type="entry name" value="Histone H3 K4-specific methyltransferase SET7/9 N-terminal domain"/>
    <property type="match status" value="6"/>
</dbReference>
<dbReference type="SMART" id="SM00698">
    <property type="entry name" value="MORN"/>
    <property type="match status" value="11"/>
</dbReference>
<comment type="caution">
    <text evidence="3">The sequence shown here is derived from an EMBL/GenBank/DDBJ whole genome shotgun (WGS) entry which is preliminary data.</text>
</comment>
<dbReference type="SUPFAM" id="SSF82185">
    <property type="entry name" value="Histone H3 K4-specific methyltransferase SET7/9 N-terminal domain"/>
    <property type="match status" value="6"/>
</dbReference>
<gene>
    <name evidence="3" type="ORF">HJC23_004043</name>
</gene>
<evidence type="ECO:0000256" key="1">
    <source>
        <dbReference type="ARBA" id="ARBA00022737"/>
    </source>
</evidence>
<keyword evidence="2" id="KW-1133">Transmembrane helix</keyword>
<keyword evidence="1" id="KW-0677">Repeat</keyword>
<feature type="non-terminal residue" evidence="3">
    <location>
        <position position="1"/>
    </location>
</feature>
<evidence type="ECO:0000313" key="3">
    <source>
        <dbReference type="EMBL" id="KAL3803881.1"/>
    </source>
</evidence>
<accession>A0ABD3QVU3</accession>
<dbReference type="AlphaFoldDB" id="A0ABD3QVU3"/>
<protein>
    <recommendedName>
        <fullName evidence="5">SAM domain-containing protein</fullName>
    </recommendedName>
</protein>
<dbReference type="PANTHER" id="PTHR23084">
    <property type="entry name" value="PHOSPHATIDYLINOSITOL-4-PHOSPHATE 5-KINASE RELATED"/>
    <property type="match status" value="1"/>
</dbReference>
<feature type="transmembrane region" description="Helical" evidence="2">
    <location>
        <begin position="7"/>
        <end position="25"/>
    </location>
</feature>
<evidence type="ECO:0008006" key="5">
    <source>
        <dbReference type="Google" id="ProtNLM"/>
    </source>
</evidence>